<organism evidence="8 9">
    <name type="scientific">Desulfonema magnum</name>
    <dbReference type="NCBI Taxonomy" id="45655"/>
    <lineage>
        <taxon>Bacteria</taxon>
        <taxon>Pseudomonadati</taxon>
        <taxon>Thermodesulfobacteriota</taxon>
        <taxon>Desulfobacteria</taxon>
        <taxon>Desulfobacterales</taxon>
        <taxon>Desulfococcaceae</taxon>
        <taxon>Desulfonema</taxon>
    </lineage>
</organism>
<evidence type="ECO:0000256" key="4">
    <source>
        <dbReference type="ARBA" id="ARBA00023014"/>
    </source>
</evidence>
<dbReference type="InterPro" id="IPR005805">
    <property type="entry name" value="Rieske_Fe-S_prot_C"/>
</dbReference>
<dbReference type="Proteomes" id="UP000663722">
    <property type="component" value="Chromosome"/>
</dbReference>
<evidence type="ECO:0000256" key="3">
    <source>
        <dbReference type="ARBA" id="ARBA00023004"/>
    </source>
</evidence>
<evidence type="ECO:0000313" key="8">
    <source>
        <dbReference type="EMBL" id="QTA92514.1"/>
    </source>
</evidence>
<keyword evidence="2" id="KW-0479">Metal-binding</keyword>
<dbReference type="Pfam" id="PF00355">
    <property type="entry name" value="Rieske"/>
    <property type="match status" value="1"/>
</dbReference>
<dbReference type="Gene3D" id="2.102.10.10">
    <property type="entry name" value="Rieske [2Fe-2S] iron-sulphur domain"/>
    <property type="match status" value="1"/>
</dbReference>
<keyword evidence="3" id="KW-0408">Iron</keyword>
<dbReference type="GO" id="GO:0016020">
    <property type="term" value="C:membrane"/>
    <property type="evidence" value="ECO:0007669"/>
    <property type="project" value="InterPro"/>
</dbReference>
<dbReference type="InterPro" id="IPR036922">
    <property type="entry name" value="Rieske_2Fe-2S_sf"/>
</dbReference>
<proteinExistence type="predicted"/>
<dbReference type="PRINTS" id="PR00162">
    <property type="entry name" value="RIESKE"/>
</dbReference>
<keyword evidence="4" id="KW-0411">Iron-sulfur</keyword>
<dbReference type="GO" id="GO:0046872">
    <property type="term" value="F:metal ion binding"/>
    <property type="evidence" value="ECO:0007669"/>
    <property type="project" value="UniProtKB-KW"/>
</dbReference>
<dbReference type="AlphaFoldDB" id="A0A975BWJ0"/>
<evidence type="ECO:0000256" key="1">
    <source>
        <dbReference type="ARBA" id="ARBA00022714"/>
    </source>
</evidence>
<dbReference type="CDD" id="cd03467">
    <property type="entry name" value="Rieske"/>
    <property type="match status" value="1"/>
</dbReference>
<feature type="domain" description="Rieske" evidence="7">
    <location>
        <begin position="35"/>
        <end position="128"/>
    </location>
</feature>
<keyword evidence="1" id="KW-0001">2Fe-2S</keyword>
<evidence type="ECO:0000313" key="9">
    <source>
        <dbReference type="Proteomes" id="UP000663722"/>
    </source>
</evidence>
<evidence type="ECO:0000256" key="5">
    <source>
        <dbReference type="ARBA" id="ARBA00023157"/>
    </source>
</evidence>
<dbReference type="GO" id="GO:0051537">
    <property type="term" value="F:2 iron, 2 sulfur cluster binding"/>
    <property type="evidence" value="ECO:0007669"/>
    <property type="project" value="UniProtKB-KW"/>
</dbReference>
<dbReference type="PROSITE" id="PS51296">
    <property type="entry name" value="RIESKE"/>
    <property type="match status" value="1"/>
</dbReference>
<evidence type="ECO:0000256" key="6">
    <source>
        <dbReference type="ARBA" id="ARBA00034078"/>
    </source>
</evidence>
<dbReference type="EMBL" id="CP061800">
    <property type="protein sequence ID" value="QTA92514.1"/>
    <property type="molecule type" value="Genomic_DNA"/>
</dbReference>
<dbReference type="RefSeq" id="WP_207679845.1">
    <property type="nucleotide sequence ID" value="NZ_CP061800.1"/>
</dbReference>
<dbReference type="PANTHER" id="PTHR10134">
    <property type="entry name" value="CYTOCHROME B-C1 COMPLEX SUBUNIT RIESKE, MITOCHONDRIAL"/>
    <property type="match status" value="1"/>
</dbReference>
<keyword evidence="9" id="KW-1185">Reference proteome</keyword>
<accession>A0A975BWJ0</accession>
<evidence type="ECO:0000259" key="7">
    <source>
        <dbReference type="PROSITE" id="PS51296"/>
    </source>
</evidence>
<comment type="cofactor">
    <cofactor evidence="6">
        <name>[2Fe-2S] cluster</name>
        <dbReference type="ChEBI" id="CHEBI:190135"/>
    </cofactor>
</comment>
<gene>
    <name evidence="8" type="ORF">dnm_085970</name>
</gene>
<sequence>MFSRRNFLKLLGIISSVLIAFPSRLLYAKPLSIKLEKIKALKEVGGIKTLKIKKKPILFFRDSETTIRAFDLTCTHKGCETAYNKETKRIECPCHRSAFDLEGNVLGGPAKEPLKNLGASLKDGKIIFSLD</sequence>
<reference evidence="8" key="1">
    <citation type="journal article" date="2021" name="Microb. Physiol.">
        <title>Proteogenomic Insights into the Physiology of Marine, Sulfate-Reducing, Filamentous Desulfonema limicola and Desulfonema magnum.</title>
        <authorList>
            <person name="Schnaars V."/>
            <person name="Wohlbrand L."/>
            <person name="Scheve S."/>
            <person name="Hinrichs C."/>
            <person name="Reinhardt R."/>
            <person name="Rabus R."/>
        </authorList>
    </citation>
    <scope>NUCLEOTIDE SEQUENCE</scope>
    <source>
        <strain evidence="8">4be13</strain>
    </source>
</reference>
<dbReference type="SUPFAM" id="SSF50022">
    <property type="entry name" value="ISP domain"/>
    <property type="match status" value="1"/>
</dbReference>
<evidence type="ECO:0000256" key="2">
    <source>
        <dbReference type="ARBA" id="ARBA00022723"/>
    </source>
</evidence>
<name>A0A975BWJ0_9BACT</name>
<dbReference type="KEGG" id="dmm:dnm_085970"/>
<dbReference type="InterPro" id="IPR014349">
    <property type="entry name" value="Rieske_Fe-S_prot"/>
</dbReference>
<keyword evidence="5" id="KW-1015">Disulfide bond</keyword>
<protein>
    <submittedName>
        <fullName evidence="8">Rieske [2Fe-2S] domain-containing protein</fullName>
    </submittedName>
</protein>
<dbReference type="InterPro" id="IPR017941">
    <property type="entry name" value="Rieske_2Fe-2S"/>
</dbReference>